<dbReference type="EMBL" id="CAEZYJ010000015">
    <property type="protein sequence ID" value="CAB4713188.1"/>
    <property type="molecule type" value="Genomic_DNA"/>
</dbReference>
<reference evidence="4" key="1">
    <citation type="submission" date="2020-05" db="EMBL/GenBank/DDBJ databases">
        <authorList>
            <person name="Chiriac C."/>
            <person name="Salcher M."/>
            <person name="Ghai R."/>
            <person name="Kavagutti S V."/>
        </authorList>
    </citation>
    <scope>NUCLEOTIDE SEQUENCE</scope>
</reference>
<dbReference type="GO" id="GO:0046872">
    <property type="term" value="F:metal ion binding"/>
    <property type="evidence" value="ECO:0007669"/>
    <property type="project" value="UniProtKB-KW"/>
</dbReference>
<evidence type="ECO:0000256" key="2">
    <source>
        <dbReference type="ARBA" id="ARBA00022723"/>
    </source>
</evidence>
<dbReference type="NCBIfam" id="TIGR03081">
    <property type="entry name" value="metmalonyl_epim"/>
    <property type="match status" value="1"/>
</dbReference>
<dbReference type="AlphaFoldDB" id="A0A6J6QVN1"/>
<dbReference type="InterPro" id="IPR029068">
    <property type="entry name" value="Glyas_Bleomycin-R_OHBP_Dase"/>
</dbReference>
<name>A0A6J6QVN1_9ZZZZ</name>
<dbReference type="PANTHER" id="PTHR43048">
    <property type="entry name" value="METHYLMALONYL-COA EPIMERASE"/>
    <property type="match status" value="1"/>
</dbReference>
<evidence type="ECO:0000256" key="1">
    <source>
        <dbReference type="ARBA" id="ARBA00009308"/>
    </source>
</evidence>
<evidence type="ECO:0000313" key="4">
    <source>
        <dbReference type="EMBL" id="CAB4713188.1"/>
    </source>
</evidence>
<comment type="similarity">
    <text evidence="1">Belongs to the methylmalonyl-CoA epimerase family.</text>
</comment>
<dbReference type="GO" id="GO:0004493">
    <property type="term" value="F:methylmalonyl-CoA epimerase activity"/>
    <property type="evidence" value="ECO:0007669"/>
    <property type="project" value="TreeGrafter"/>
</dbReference>
<feature type="domain" description="VOC" evidence="3">
    <location>
        <begin position="25"/>
        <end position="159"/>
    </location>
</feature>
<accession>A0A6J6QVN1</accession>
<sequence length="160" mass="16730">MTRYDAMNAFASQPPIIPNIPGIIGFDHVGVAVADLNEGITFYQNIFGAVLLHQEINSAQGVHEAMLSIGTIGNSGNSILQLLAPLTPESPIGKFLSKNGPGIQQLALTVKDLQAAMDAAVDLGIRVLNPAPVVGTKGALINFLHPKDCGGVLIELVQAK</sequence>
<proteinExistence type="inferred from homology"/>
<dbReference type="PANTHER" id="PTHR43048:SF3">
    <property type="entry name" value="METHYLMALONYL-COA EPIMERASE, MITOCHONDRIAL"/>
    <property type="match status" value="1"/>
</dbReference>
<dbReference type="PROSITE" id="PS51819">
    <property type="entry name" value="VOC"/>
    <property type="match status" value="1"/>
</dbReference>
<dbReference type="Gene3D" id="3.10.180.10">
    <property type="entry name" value="2,3-Dihydroxybiphenyl 1,2-Dioxygenase, domain 1"/>
    <property type="match status" value="1"/>
</dbReference>
<gene>
    <name evidence="4" type="ORF">UFOPK2659_00221</name>
</gene>
<dbReference type="CDD" id="cd07249">
    <property type="entry name" value="MMCE"/>
    <property type="match status" value="1"/>
</dbReference>
<dbReference type="SUPFAM" id="SSF54593">
    <property type="entry name" value="Glyoxalase/Bleomycin resistance protein/Dihydroxybiphenyl dioxygenase"/>
    <property type="match status" value="1"/>
</dbReference>
<dbReference type="GO" id="GO:0046491">
    <property type="term" value="P:L-methylmalonyl-CoA metabolic process"/>
    <property type="evidence" value="ECO:0007669"/>
    <property type="project" value="TreeGrafter"/>
</dbReference>
<dbReference type="Pfam" id="PF13669">
    <property type="entry name" value="Glyoxalase_4"/>
    <property type="match status" value="1"/>
</dbReference>
<evidence type="ECO:0000259" key="3">
    <source>
        <dbReference type="PROSITE" id="PS51819"/>
    </source>
</evidence>
<dbReference type="InterPro" id="IPR051785">
    <property type="entry name" value="MMCE/EMCE_epimerase"/>
</dbReference>
<keyword evidence="2" id="KW-0479">Metal-binding</keyword>
<dbReference type="InterPro" id="IPR017515">
    <property type="entry name" value="MeMalonyl-CoA_epimerase"/>
</dbReference>
<organism evidence="4">
    <name type="scientific">freshwater metagenome</name>
    <dbReference type="NCBI Taxonomy" id="449393"/>
    <lineage>
        <taxon>unclassified sequences</taxon>
        <taxon>metagenomes</taxon>
        <taxon>ecological metagenomes</taxon>
    </lineage>
</organism>
<protein>
    <submittedName>
        <fullName evidence="4">Unannotated protein</fullName>
    </submittedName>
</protein>
<dbReference type="InterPro" id="IPR037523">
    <property type="entry name" value="VOC_core"/>
</dbReference>